<feature type="transmembrane region" description="Helical" evidence="8">
    <location>
        <begin position="244"/>
        <end position="263"/>
    </location>
</feature>
<dbReference type="Proteomes" id="UP000694865">
    <property type="component" value="Unplaced"/>
</dbReference>
<comment type="similarity">
    <text evidence="2">Belongs to the bile acid:sodium symporter (BASS) (TC 2.A.28) family.</text>
</comment>
<organism evidence="9 10">
    <name type="scientific">Saccoglossus kowalevskii</name>
    <name type="common">Acorn worm</name>
    <dbReference type="NCBI Taxonomy" id="10224"/>
    <lineage>
        <taxon>Eukaryota</taxon>
        <taxon>Metazoa</taxon>
        <taxon>Hemichordata</taxon>
        <taxon>Enteropneusta</taxon>
        <taxon>Harrimaniidae</taxon>
        <taxon>Saccoglossus</taxon>
    </lineage>
</organism>
<proteinExistence type="inferred from homology"/>
<feature type="transmembrane region" description="Helical" evidence="8">
    <location>
        <begin position="178"/>
        <end position="199"/>
    </location>
</feature>
<evidence type="ECO:0000256" key="8">
    <source>
        <dbReference type="SAM" id="Phobius"/>
    </source>
</evidence>
<dbReference type="Gene3D" id="1.20.1530.20">
    <property type="match status" value="1"/>
</dbReference>
<dbReference type="Pfam" id="PF01758">
    <property type="entry name" value="SBF"/>
    <property type="match status" value="1"/>
</dbReference>
<dbReference type="PANTHER" id="PTHR10361:SF28">
    <property type="entry name" value="P3 PROTEIN-RELATED"/>
    <property type="match status" value="1"/>
</dbReference>
<evidence type="ECO:0000256" key="5">
    <source>
        <dbReference type="ARBA" id="ARBA00022989"/>
    </source>
</evidence>
<dbReference type="InterPro" id="IPR038770">
    <property type="entry name" value="Na+/solute_symporter_sf"/>
</dbReference>
<feature type="transmembrane region" description="Helical" evidence="8">
    <location>
        <begin position="84"/>
        <end position="106"/>
    </location>
</feature>
<feature type="transmembrane region" description="Helical" evidence="8">
    <location>
        <begin position="308"/>
        <end position="328"/>
    </location>
</feature>
<dbReference type="InterPro" id="IPR002657">
    <property type="entry name" value="BilAc:Na_symport/Acr3"/>
</dbReference>
<feature type="transmembrane region" description="Helical" evidence="8">
    <location>
        <begin position="49"/>
        <end position="72"/>
    </location>
</feature>
<feature type="region of interest" description="Disordered" evidence="7">
    <location>
        <begin position="346"/>
        <end position="375"/>
    </location>
</feature>
<evidence type="ECO:0000256" key="6">
    <source>
        <dbReference type="ARBA" id="ARBA00023136"/>
    </source>
</evidence>
<keyword evidence="6 8" id="KW-0472">Membrane</keyword>
<evidence type="ECO:0000256" key="1">
    <source>
        <dbReference type="ARBA" id="ARBA00004141"/>
    </source>
</evidence>
<comment type="subcellular location">
    <subcellularLocation>
        <location evidence="1">Membrane</location>
        <topology evidence="1">Multi-pass membrane protein</topology>
    </subcellularLocation>
</comment>
<evidence type="ECO:0000313" key="10">
    <source>
        <dbReference type="RefSeq" id="XP_002733711.1"/>
    </source>
</evidence>
<dbReference type="InterPro" id="IPR004710">
    <property type="entry name" value="Bilac:Na_transpt"/>
</dbReference>
<gene>
    <name evidence="10" type="primary">LOC100368879</name>
</gene>
<reference evidence="10" key="1">
    <citation type="submission" date="2025-08" db="UniProtKB">
        <authorList>
            <consortium name="RefSeq"/>
        </authorList>
    </citation>
    <scope>IDENTIFICATION</scope>
    <source>
        <tissue evidence="10">Testes</tissue>
    </source>
</reference>
<keyword evidence="9" id="KW-1185">Reference proteome</keyword>
<accession>A0ABM0GN98</accession>
<keyword evidence="5 8" id="KW-1133">Transmembrane helix</keyword>
<feature type="compositionally biased region" description="Basic and acidic residues" evidence="7">
    <location>
        <begin position="346"/>
        <end position="357"/>
    </location>
</feature>
<protein>
    <submittedName>
        <fullName evidence="10">Ileal sodium/bile acid cotransporter-like</fullName>
    </submittedName>
</protein>
<feature type="transmembrane region" description="Helical" evidence="8">
    <location>
        <begin position="112"/>
        <end position="132"/>
    </location>
</feature>
<feature type="transmembrane region" description="Helical" evidence="8">
    <location>
        <begin position="275"/>
        <end position="296"/>
    </location>
</feature>
<name>A0ABM0GN98_SACKO</name>
<feature type="transmembrane region" description="Helical" evidence="8">
    <location>
        <begin position="211"/>
        <end position="232"/>
    </location>
</feature>
<dbReference type="PANTHER" id="PTHR10361">
    <property type="entry name" value="SODIUM-BILE ACID COTRANSPORTER"/>
    <property type="match status" value="1"/>
</dbReference>
<evidence type="ECO:0000256" key="7">
    <source>
        <dbReference type="SAM" id="MobiDB-lite"/>
    </source>
</evidence>
<feature type="transmembrane region" description="Helical" evidence="8">
    <location>
        <begin position="144"/>
        <end position="166"/>
    </location>
</feature>
<evidence type="ECO:0000256" key="3">
    <source>
        <dbReference type="ARBA" id="ARBA00022692"/>
    </source>
</evidence>
<dbReference type="RefSeq" id="XP_002733711.1">
    <property type="nucleotide sequence ID" value="XM_002733665.2"/>
</dbReference>
<evidence type="ECO:0000313" key="9">
    <source>
        <dbReference type="Proteomes" id="UP000694865"/>
    </source>
</evidence>
<keyword evidence="4" id="KW-0769">Symport</keyword>
<evidence type="ECO:0000256" key="2">
    <source>
        <dbReference type="ARBA" id="ARBA00006528"/>
    </source>
</evidence>
<keyword evidence="3 8" id="KW-0812">Transmembrane</keyword>
<evidence type="ECO:0000256" key="4">
    <source>
        <dbReference type="ARBA" id="ARBA00022847"/>
    </source>
</evidence>
<keyword evidence="4" id="KW-0813">Transport</keyword>
<dbReference type="GeneID" id="100368879"/>
<sequence>MNDTTKTLSNDFSGMTEATIFSLNITMNGTDDESGGAEVMSDRVAGLRLANQILLTIISLSMMVGMGCAITFKELWCHTRRPWGVLIGIFCQYGILPLVSFALAHLLSLNPAYAIGMLVVACSPGGLASNLLTYWIEGDVSLSICMTTVSTFVAFGMMPLCLFIYSRSWANQDGVPSIPYMDIIIALVSIILPVVVGVFIRHKWEKKAGLVSRIGGILGLVGIVISLIIQGMMSTAPYRSPWQLWSAAFFMPIIGYSFSYLFAKICKLPVRQRRTIGIETGMQNVAVALTVMALSFRDAGPMVKVFPSIYTLVQSLFVLVTVPIAVLHKRVLSKYKIKISLVPREPKPSKEKINDKEAVDEEEPDNLKMESGSISISRGDMKGNYKIASSLDEFVIEDLKASKDLSESHV</sequence>